<organism evidence="2 3">
    <name type="scientific">Hondaea fermentalgiana</name>
    <dbReference type="NCBI Taxonomy" id="2315210"/>
    <lineage>
        <taxon>Eukaryota</taxon>
        <taxon>Sar</taxon>
        <taxon>Stramenopiles</taxon>
        <taxon>Bigyra</taxon>
        <taxon>Labyrinthulomycetes</taxon>
        <taxon>Thraustochytrida</taxon>
        <taxon>Thraustochytriidae</taxon>
        <taxon>Hondaea</taxon>
    </lineage>
</organism>
<feature type="compositionally biased region" description="Basic residues" evidence="1">
    <location>
        <begin position="624"/>
        <end position="638"/>
    </location>
</feature>
<keyword evidence="3" id="KW-1185">Reference proteome</keyword>
<dbReference type="Proteomes" id="UP000241890">
    <property type="component" value="Unassembled WGS sequence"/>
</dbReference>
<evidence type="ECO:0000313" key="3">
    <source>
        <dbReference type="Proteomes" id="UP000241890"/>
    </source>
</evidence>
<name>A0A2R5GN61_9STRA</name>
<proteinExistence type="predicted"/>
<feature type="region of interest" description="Disordered" evidence="1">
    <location>
        <begin position="62"/>
        <end position="86"/>
    </location>
</feature>
<comment type="caution">
    <text evidence="2">The sequence shown here is derived from an EMBL/GenBank/DDBJ whole genome shotgun (WGS) entry which is preliminary data.</text>
</comment>
<dbReference type="InParanoid" id="A0A2R5GN61"/>
<sequence>MSLPIRSDRKIDLELDRTPAAVGPGSYTAHAEYTVPKSLVPFATSGQRSDLVSNVGLPGPGQYASDGWTDRPKTASNKLGGGGPRLVPVGTGDTGYGQCTYIKNPGVGQYNLDNQGPGMLESKRQDKLRSEPKRQFSSGDLRGGPGMTPVAIPVPGKHFGYDMDEVTGEIKLHPVPFVTHKGTVDDRVGPGHYASEKIPKDADKVVRFGNSRTRRSPFAPSFDPTKTLGPGPAGYALTSSVQANSSKGPGGTSSFLSTTPMAHEVRPRTTDHLPRPGSSAYADMGSVHTTNTNRRRPARGPRARQVPFGTSAARENTVVRNAQTPFTAPHQMCTPGPGTYGQVRKVSWLTSQLQARAQRDAQQALEEKKMTRKIPRGASQESEAQETTPAAPKQEELGTLSVYTQGGAEEDDGGPTRPFTAVGFIREAVPRSVFGSTAKKTSIFEEESARVAYQPGPGTYRPMQTDLERREREDQELLEYQAQVEEAVRLQLELQLDPTPETFMMDPVKPRLTPKMIIKRRQKPTSSFMTGSKRLSSYAEECDPDAPLTTNPHFANAPQRAVGASSPMREAVEVPSAAFQSSTKRFSGPDSAFGNVDHDIPGPAAYGPALPPRLQTPGSPQNHARQHHAQLMRHRNHRASAQTPSQDGRGNVRPSSFVPKSQTAATCGPGAYAVSGSLVKRSFNVTMTNGKAALRKWEAKRSAQQQQQHLRALQGSLVSGMSSSMVESMYIGTSSTNSASLVSTASNNDEDTRFLYDMRG</sequence>
<dbReference type="AlphaFoldDB" id="A0A2R5GN61"/>
<evidence type="ECO:0000256" key="1">
    <source>
        <dbReference type="SAM" id="MobiDB-lite"/>
    </source>
</evidence>
<feature type="compositionally biased region" description="Polar residues" evidence="1">
    <location>
        <begin position="639"/>
        <end position="648"/>
    </location>
</feature>
<feature type="compositionally biased region" description="Basic residues" evidence="1">
    <location>
        <begin position="293"/>
        <end position="302"/>
    </location>
</feature>
<feature type="region of interest" description="Disordered" evidence="1">
    <location>
        <begin position="265"/>
        <end position="304"/>
    </location>
</feature>
<evidence type="ECO:0000313" key="2">
    <source>
        <dbReference type="EMBL" id="GBG29304.1"/>
    </source>
</evidence>
<dbReference type="EMBL" id="BEYU01000056">
    <property type="protein sequence ID" value="GBG29304.1"/>
    <property type="molecule type" value="Genomic_DNA"/>
</dbReference>
<reference evidence="2 3" key="1">
    <citation type="submission" date="2017-12" db="EMBL/GenBank/DDBJ databases">
        <title>Sequencing, de novo assembly and annotation of complete genome of a new Thraustochytrid species, strain FCC1311.</title>
        <authorList>
            <person name="Sedici K."/>
            <person name="Godart F."/>
            <person name="Aiese Cigliano R."/>
            <person name="Sanseverino W."/>
            <person name="Barakat M."/>
            <person name="Ortet P."/>
            <person name="Marechal E."/>
            <person name="Cagnac O."/>
            <person name="Amato A."/>
        </authorList>
    </citation>
    <scope>NUCLEOTIDE SEQUENCE [LARGE SCALE GENOMIC DNA]</scope>
</reference>
<feature type="compositionally biased region" description="Basic and acidic residues" evidence="1">
    <location>
        <begin position="121"/>
        <end position="134"/>
    </location>
</feature>
<accession>A0A2R5GN61</accession>
<feature type="region of interest" description="Disordered" evidence="1">
    <location>
        <begin position="563"/>
        <end position="666"/>
    </location>
</feature>
<feature type="region of interest" description="Disordered" evidence="1">
    <location>
        <begin position="369"/>
        <end position="398"/>
    </location>
</feature>
<feature type="region of interest" description="Disordered" evidence="1">
    <location>
        <begin position="114"/>
        <end position="147"/>
    </location>
</feature>
<feature type="region of interest" description="Disordered" evidence="1">
    <location>
        <begin position="212"/>
        <end position="233"/>
    </location>
</feature>
<protein>
    <submittedName>
        <fullName evidence="2">Sperm-tail PG-rich repeat-containing protein 2</fullName>
    </submittedName>
</protein>
<gene>
    <name evidence="2" type="ORF">FCC1311_055262</name>
</gene>
<feature type="compositionally biased region" description="Basic and acidic residues" evidence="1">
    <location>
        <begin position="265"/>
        <end position="274"/>
    </location>
</feature>
<feature type="compositionally biased region" description="Polar residues" evidence="1">
    <location>
        <begin position="379"/>
        <end position="388"/>
    </location>
</feature>